<evidence type="ECO:0000256" key="3">
    <source>
        <dbReference type="ARBA" id="ARBA00023180"/>
    </source>
</evidence>
<evidence type="ECO:0000313" key="5">
    <source>
        <dbReference type="Proteomes" id="UP001171945"/>
    </source>
</evidence>
<proteinExistence type="predicted"/>
<dbReference type="InterPro" id="IPR013519">
    <property type="entry name" value="Int_alpha_beta-p"/>
</dbReference>
<keyword evidence="1" id="KW-0732">Signal</keyword>
<organism evidence="4 5">
    <name type="scientific">Candidatus Marithioploca araucensis</name>
    <dbReference type="NCBI Taxonomy" id="70273"/>
    <lineage>
        <taxon>Bacteria</taxon>
        <taxon>Pseudomonadati</taxon>
        <taxon>Pseudomonadota</taxon>
        <taxon>Gammaproteobacteria</taxon>
        <taxon>Thiotrichales</taxon>
        <taxon>Thiotrichaceae</taxon>
        <taxon>Candidatus Marithioploca</taxon>
    </lineage>
</organism>
<dbReference type="Proteomes" id="UP001171945">
    <property type="component" value="Unassembled WGS sequence"/>
</dbReference>
<evidence type="ECO:0000256" key="1">
    <source>
        <dbReference type="ARBA" id="ARBA00022729"/>
    </source>
</evidence>
<dbReference type="SUPFAM" id="SSF69318">
    <property type="entry name" value="Integrin alpha N-terminal domain"/>
    <property type="match status" value="1"/>
</dbReference>
<evidence type="ECO:0000313" key="4">
    <source>
        <dbReference type="EMBL" id="MDM8562451.1"/>
    </source>
</evidence>
<dbReference type="InterPro" id="IPR013517">
    <property type="entry name" value="FG-GAP"/>
</dbReference>
<reference evidence="4" key="1">
    <citation type="submission" date="2023-06" db="EMBL/GenBank/DDBJ databases">
        <title>Uncultivated large filamentous bacteria from sulfidic sediments reveal new species and different genomic features in energy metabolism and defense.</title>
        <authorList>
            <person name="Fonseca A."/>
        </authorList>
    </citation>
    <scope>NUCLEOTIDE SEQUENCE</scope>
    <source>
        <strain evidence="4">HSG4</strain>
    </source>
</reference>
<sequence>MIFGNSNIANQNVQSVGDGQLATLKIDDLTESSGITLRGDSASQGLGASISIAGDINNDSYQDLLVGSNTSEAFVIYGDTTDGKSSSGNSSVDFSSLTNGFAVTEGSTGLELSWGVDINGDNIDDFLVGAPYSDLSGKNDAGRVYVVYGAEEAVVADFDNDGIPDSTDADDDNDGLPDSYEGQYAFLNAYNAGDAALDYDNDGLTNLQEYQNGTDPSVSPIISPTTCLTNISTRAIIEGGAYDVIAGFIITGTGTQKLFKRGRSLQDGVNPSLKIEKYPSGDLVGNNDDWQTDYLASGIPSNMSAPLASTDAGMLRELAVGPYTARLSSTGTNGLAIIELNAIDGCNGTAKLMNISTRAAIRGGIGDVVAGFIISGTGTQKVFIRARALEAGVDPTITIAKFPSGELMSSNDNWQNDSQRFNIPSELSAPLVPTDAGLLRTLFAGAYTVTLSSVGSYGLGIIEVQAIDE</sequence>
<keyword evidence="3" id="KW-0325">Glycoprotein</keyword>
<dbReference type="PROSITE" id="PS51470">
    <property type="entry name" value="FG_GAP"/>
    <property type="match status" value="1"/>
</dbReference>
<dbReference type="InterPro" id="IPR000413">
    <property type="entry name" value="Integrin_alpha"/>
</dbReference>
<keyword evidence="5" id="KW-1185">Reference proteome</keyword>
<keyword evidence="4" id="KW-0401">Integrin</keyword>
<dbReference type="InterPro" id="IPR028994">
    <property type="entry name" value="Integrin_alpha_N"/>
</dbReference>
<comment type="caution">
    <text evidence="4">The sequence shown here is derived from an EMBL/GenBank/DDBJ whole genome shotgun (WGS) entry which is preliminary data.</text>
</comment>
<dbReference type="PRINTS" id="PR01185">
    <property type="entry name" value="INTEGRINA"/>
</dbReference>
<dbReference type="GO" id="GO:0007229">
    <property type="term" value="P:integrin-mediated signaling pathway"/>
    <property type="evidence" value="ECO:0007669"/>
    <property type="project" value="UniProtKB-KW"/>
</dbReference>
<dbReference type="SMART" id="SM00191">
    <property type="entry name" value="Int_alpha"/>
    <property type="match status" value="2"/>
</dbReference>
<dbReference type="EMBL" id="JAUCGM010000158">
    <property type="protein sequence ID" value="MDM8562451.1"/>
    <property type="molecule type" value="Genomic_DNA"/>
</dbReference>
<gene>
    <name evidence="4" type="ORF">QUF54_03770</name>
</gene>
<dbReference type="Gene3D" id="2.130.10.130">
    <property type="entry name" value="Integrin alpha, N-terminal"/>
    <property type="match status" value="1"/>
</dbReference>
<protein>
    <submittedName>
        <fullName evidence="4">Integrin alpha</fullName>
    </submittedName>
</protein>
<keyword evidence="2" id="KW-0677">Repeat</keyword>
<name>A0ABT7VS03_9GAMM</name>
<accession>A0ABT7VS03</accession>
<dbReference type="Pfam" id="PF01839">
    <property type="entry name" value="FG-GAP"/>
    <property type="match status" value="1"/>
</dbReference>
<evidence type="ECO:0000256" key="2">
    <source>
        <dbReference type="ARBA" id="ARBA00022737"/>
    </source>
</evidence>